<evidence type="ECO:0000256" key="1">
    <source>
        <dbReference type="ARBA" id="ARBA00004496"/>
    </source>
</evidence>
<dbReference type="PROSITE" id="PS00383">
    <property type="entry name" value="TYR_PHOSPHATASE_1"/>
    <property type="match status" value="1"/>
</dbReference>
<evidence type="ECO:0000256" key="7">
    <source>
        <dbReference type="ARBA" id="ARBA00034734"/>
    </source>
</evidence>
<dbReference type="PROSITE" id="PS50055">
    <property type="entry name" value="TYR_PHOSPHATASE_PTP"/>
    <property type="match status" value="1"/>
</dbReference>
<dbReference type="CDD" id="cd14602">
    <property type="entry name" value="PTPc-N22"/>
    <property type="match status" value="1"/>
</dbReference>
<dbReference type="InterPro" id="IPR000387">
    <property type="entry name" value="Tyr_Pase_dom"/>
</dbReference>
<dbReference type="InterPro" id="IPR016130">
    <property type="entry name" value="Tyr_Pase_AS"/>
</dbReference>
<dbReference type="GO" id="GO:0017124">
    <property type="term" value="F:SH3 domain binding"/>
    <property type="evidence" value="ECO:0007669"/>
    <property type="project" value="Ensembl"/>
</dbReference>
<comment type="subcellular location">
    <subcellularLocation>
        <location evidence="1">Cytoplasm</location>
    </subcellularLocation>
</comment>
<dbReference type="GO" id="GO:0032727">
    <property type="term" value="P:positive regulation of interferon-alpha production"/>
    <property type="evidence" value="ECO:0007669"/>
    <property type="project" value="Ensembl"/>
</dbReference>
<dbReference type="GO" id="GO:0034165">
    <property type="term" value="P:positive regulation of toll-like receptor 9 signaling pathway"/>
    <property type="evidence" value="ECO:0007669"/>
    <property type="project" value="Ensembl"/>
</dbReference>
<dbReference type="GO" id="GO:0004726">
    <property type="term" value="F:non-membrane spanning protein tyrosine phosphatase activity"/>
    <property type="evidence" value="ECO:0007669"/>
    <property type="project" value="InterPro"/>
</dbReference>
<evidence type="ECO:0000259" key="11">
    <source>
        <dbReference type="PROSITE" id="PS50056"/>
    </source>
</evidence>
<dbReference type="PROSITE" id="PS50056">
    <property type="entry name" value="TYR_PHOSPHATASE_2"/>
    <property type="match status" value="1"/>
</dbReference>
<dbReference type="GO" id="GO:0071225">
    <property type="term" value="P:cellular response to muramyl dipeptide"/>
    <property type="evidence" value="ECO:0007669"/>
    <property type="project" value="Ensembl"/>
</dbReference>
<evidence type="ECO:0000256" key="3">
    <source>
        <dbReference type="ARBA" id="ARBA00022490"/>
    </source>
</evidence>
<evidence type="ECO:0000259" key="10">
    <source>
        <dbReference type="PROSITE" id="PS50055"/>
    </source>
</evidence>
<feature type="region of interest" description="Disordered" evidence="9">
    <location>
        <begin position="329"/>
        <end position="352"/>
    </location>
</feature>
<dbReference type="InterPro" id="IPR000242">
    <property type="entry name" value="PTP_cat"/>
</dbReference>
<keyword evidence="5" id="KW-0378">Hydrolase</keyword>
<dbReference type="GO" id="GO:1902523">
    <property type="term" value="P:positive regulation of protein K63-linked ubiquitination"/>
    <property type="evidence" value="ECO:0007669"/>
    <property type="project" value="Ensembl"/>
</dbReference>
<organism evidence="12 13">
    <name type="scientific">Cricetulus griseus</name>
    <name type="common">Chinese hamster</name>
    <name type="synonym">Cricetulus barabensis griseus</name>
    <dbReference type="NCBI Taxonomy" id="10029"/>
    <lineage>
        <taxon>Eukaryota</taxon>
        <taxon>Metazoa</taxon>
        <taxon>Chordata</taxon>
        <taxon>Craniata</taxon>
        <taxon>Vertebrata</taxon>
        <taxon>Euteleostomi</taxon>
        <taxon>Mammalia</taxon>
        <taxon>Eutheria</taxon>
        <taxon>Euarchontoglires</taxon>
        <taxon>Glires</taxon>
        <taxon>Rodentia</taxon>
        <taxon>Myomorpha</taxon>
        <taxon>Muroidea</taxon>
        <taxon>Cricetidae</taxon>
        <taxon>Cricetinae</taxon>
        <taxon>Cricetulus</taxon>
    </lineage>
</organism>
<dbReference type="GO" id="GO:0009898">
    <property type="term" value="C:cytoplasmic side of plasma membrane"/>
    <property type="evidence" value="ECO:0007669"/>
    <property type="project" value="Ensembl"/>
</dbReference>
<keyword evidence="4" id="KW-0597">Phosphoprotein</keyword>
<keyword evidence="6" id="KW-0904">Protein phosphatase</keyword>
<dbReference type="GO" id="GO:0005634">
    <property type="term" value="C:nucleus"/>
    <property type="evidence" value="ECO:0007669"/>
    <property type="project" value="Ensembl"/>
</dbReference>
<dbReference type="GO" id="GO:0042307">
    <property type="term" value="P:positive regulation of protein import into nucleus"/>
    <property type="evidence" value="ECO:0007669"/>
    <property type="project" value="Ensembl"/>
</dbReference>
<dbReference type="GO" id="GO:0030217">
    <property type="term" value="P:T cell differentiation"/>
    <property type="evidence" value="ECO:0007669"/>
    <property type="project" value="Ensembl"/>
</dbReference>
<feature type="region of interest" description="Disordered" evidence="9">
    <location>
        <begin position="671"/>
        <end position="690"/>
    </location>
</feature>
<dbReference type="GO" id="GO:1903753">
    <property type="term" value="P:negative regulation of p38MAPK cascade"/>
    <property type="evidence" value="ECO:0007669"/>
    <property type="project" value="Ensembl"/>
</dbReference>
<dbReference type="PRINTS" id="PR00700">
    <property type="entry name" value="PRTYPHPHTASE"/>
</dbReference>
<dbReference type="GO" id="GO:0050868">
    <property type="term" value="P:negative regulation of T cell activation"/>
    <property type="evidence" value="ECO:0007669"/>
    <property type="project" value="Ensembl"/>
</dbReference>
<dbReference type="GO" id="GO:0071663">
    <property type="term" value="P:positive regulation of granzyme B production"/>
    <property type="evidence" value="ECO:0007669"/>
    <property type="project" value="Ensembl"/>
</dbReference>
<evidence type="ECO:0000256" key="5">
    <source>
        <dbReference type="ARBA" id="ARBA00022801"/>
    </source>
</evidence>
<dbReference type="SMART" id="SM00194">
    <property type="entry name" value="PTPc"/>
    <property type="match status" value="1"/>
</dbReference>
<evidence type="ECO:0000256" key="2">
    <source>
        <dbReference type="ARBA" id="ARBA00013064"/>
    </source>
</evidence>
<evidence type="ECO:0000313" key="13">
    <source>
        <dbReference type="Proteomes" id="UP000694386"/>
    </source>
</evidence>
<reference evidence="12" key="1">
    <citation type="submission" date="2025-08" db="UniProtKB">
        <authorList>
            <consortium name="Ensembl"/>
        </authorList>
    </citation>
    <scope>IDENTIFICATION</scope>
</reference>
<keyword evidence="3" id="KW-0963">Cytoplasm</keyword>
<dbReference type="InterPro" id="IPR029021">
    <property type="entry name" value="Prot-tyrosine_phosphatase-like"/>
</dbReference>
<dbReference type="Ensembl" id="ENSCGRT00001011765.1">
    <property type="protein sequence ID" value="ENSCGRP00001007699.1"/>
    <property type="gene ID" value="ENSCGRG00001010081.1"/>
</dbReference>
<dbReference type="InterPro" id="IPR047170">
    <property type="entry name" value="PTN12/18/22"/>
</dbReference>
<dbReference type="FunFam" id="3.90.190.10:FF:000045">
    <property type="entry name" value="Tyrosine-protein phosphatase non-receptor type 12"/>
    <property type="match status" value="1"/>
</dbReference>
<dbReference type="GO" id="GO:0019900">
    <property type="term" value="F:kinase binding"/>
    <property type="evidence" value="ECO:0007669"/>
    <property type="project" value="Ensembl"/>
</dbReference>
<dbReference type="GO" id="GO:0034145">
    <property type="term" value="P:positive regulation of toll-like receptor 4 signaling pathway"/>
    <property type="evidence" value="ECO:0007669"/>
    <property type="project" value="Ensembl"/>
</dbReference>
<dbReference type="PANTHER" id="PTHR45983">
    <property type="entry name" value="TYROSINE PHOSPHATSE N18, PUTATIVE-RELATED"/>
    <property type="match status" value="1"/>
</dbReference>
<name>A0A8C2LUK5_CRIGR</name>
<dbReference type="SUPFAM" id="SSF52799">
    <property type="entry name" value="(Phosphotyrosine protein) phosphatases II"/>
    <property type="match status" value="1"/>
</dbReference>
<feature type="domain" description="Tyrosine-protein phosphatase" evidence="10">
    <location>
        <begin position="24"/>
        <end position="289"/>
    </location>
</feature>
<feature type="domain" description="Tyrosine specific protein phosphatases" evidence="11">
    <location>
        <begin position="203"/>
        <end position="280"/>
    </location>
</feature>
<dbReference type="GO" id="GO:0035644">
    <property type="term" value="P:phosphoanandamide dephosphorylation"/>
    <property type="evidence" value="ECO:0007669"/>
    <property type="project" value="Ensembl"/>
</dbReference>
<feature type="compositionally biased region" description="Polar residues" evidence="9">
    <location>
        <begin position="677"/>
        <end position="690"/>
    </location>
</feature>
<dbReference type="EC" id="3.1.3.48" evidence="2"/>
<dbReference type="GO" id="GO:0032720">
    <property type="term" value="P:negative regulation of tumor necrosis factor production"/>
    <property type="evidence" value="ECO:0007669"/>
    <property type="project" value="Ensembl"/>
</dbReference>
<dbReference type="InterPro" id="IPR003595">
    <property type="entry name" value="Tyr_Pase_cat"/>
</dbReference>
<dbReference type="AlphaFoldDB" id="A0A8C2LUK5"/>
<dbReference type="GO" id="GO:0005737">
    <property type="term" value="C:cytoplasm"/>
    <property type="evidence" value="ECO:0007669"/>
    <property type="project" value="UniProtKB-SubCell"/>
</dbReference>
<evidence type="ECO:0000256" key="8">
    <source>
        <dbReference type="ARBA" id="ARBA00051722"/>
    </source>
</evidence>
<evidence type="ECO:0000313" key="12">
    <source>
        <dbReference type="Ensembl" id="ENSCGRP00001007699.1"/>
    </source>
</evidence>
<dbReference type="InterPro" id="IPR047253">
    <property type="entry name" value="PTN22_cat"/>
</dbReference>
<dbReference type="GO" id="GO:0002685">
    <property type="term" value="P:regulation of leukocyte migration"/>
    <property type="evidence" value="ECO:0007669"/>
    <property type="project" value="Ensembl"/>
</dbReference>
<reference evidence="12" key="2">
    <citation type="submission" date="2025-09" db="UniProtKB">
        <authorList>
            <consortium name="Ensembl"/>
        </authorList>
    </citation>
    <scope>IDENTIFICATION</scope>
</reference>
<dbReference type="GO" id="GO:0070374">
    <property type="term" value="P:positive regulation of ERK1 and ERK2 cascade"/>
    <property type="evidence" value="ECO:0007669"/>
    <property type="project" value="Ensembl"/>
</dbReference>
<dbReference type="GO" id="GO:0032717">
    <property type="term" value="P:negative regulation of interleukin-8 production"/>
    <property type="evidence" value="ECO:0007669"/>
    <property type="project" value="Ensembl"/>
</dbReference>
<evidence type="ECO:0000256" key="6">
    <source>
        <dbReference type="ARBA" id="ARBA00022912"/>
    </source>
</evidence>
<dbReference type="GO" id="GO:0050852">
    <property type="term" value="P:T cell receptor signaling pathway"/>
    <property type="evidence" value="ECO:0007669"/>
    <property type="project" value="Ensembl"/>
</dbReference>
<dbReference type="GO" id="GO:0032715">
    <property type="term" value="P:negative regulation of interleukin-6 production"/>
    <property type="evidence" value="ECO:0007669"/>
    <property type="project" value="Ensembl"/>
</dbReference>
<comment type="similarity">
    <text evidence="7">Belongs to the protein-tyrosine phosphatase family. Non-receptor class 4 subfamily.</text>
</comment>
<dbReference type="GO" id="GO:0034141">
    <property type="term" value="P:positive regulation of toll-like receptor 3 signaling pathway"/>
    <property type="evidence" value="ECO:0007669"/>
    <property type="project" value="Ensembl"/>
</dbReference>
<protein>
    <recommendedName>
        <fullName evidence="2">protein-tyrosine-phosphatase</fullName>
        <ecNumber evidence="2">3.1.3.48</ecNumber>
    </recommendedName>
</protein>
<dbReference type="Proteomes" id="UP000694386">
    <property type="component" value="Unplaced"/>
</dbReference>
<dbReference type="PANTHER" id="PTHR45983:SF1">
    <property type="entry name" value="TYROSINE-PROTEIN PHOSPHATASE NON-RECEPTOR TYPE 22"/>
    <property type="match status" value="1"/>
</dbReference>
<dbReference type="GO" id="GO:0032728">
    <property type="term" value="P:positive regulation of interferon-beta production"/>
    <property type="evidence" value="ECO:0007669"/>
    <property type="project" value="Ensembl"/>
</dbReference>
<dbReference type="GO" id="GO:0034157">
    <property type="term" value="P:positive regulation of toll-like receptor 7 signaling pathway"/>
    <property type="evidence" value="ECO:0007669"/>
    <property type="project" value="Ensembl"/>
</dbReference>
<dbReference type="GO" id="GO:1900227">
    <property type="term" value="P:positive regulation of NLRP3 inflammasome complex assembly"/>
    <property type="evidence" value="ECO:0007669"/>
    <property type="project" value="Ensembl"/>
</dbReference>
<evidence type="ECO:0000256" key="9">
    <source>
        <dbReference type="SAM" id="MobiDB-lite"/>
    </source>
</evidence>
<dbReference type="GO" id="GO:0002230">
    <property type="term" value="P:positive regulation of defense response to virus by host"/>
    <property type="evidence" value="ECO:0007669"/>
    <property type="project" value="Ensembl"/>
</dbReference>
<dbReference type="Pfam" id="PF00102">
    <property type="entry name" value="Y_phosphatase"/>
    <property type="match status" value="1"/>
</dbReference>
<comment type="catalytic activity">
    <reaction evidence="8">
        <text>O-phospho-L-tyrosyl-[protein] + H2O = L-tyrosyl-[protein] + phosphate</text>
        <dbReference type="Rhea" id="RHEA:10684"/>
        <dbReference type="Rhea" id="RHEA-COMP:10136"/>
        <dbReference type="Rhea" id="RHEA-COMP:20101"/>
        <dbReference type="ChEBI" id="CHEBI:15377"/>
        <dbReference type="ChEBI" id="CHEBI:43474"/>
        <dbReference type="ChEBI" id="CHEBI:46858"/>
        <dbReference type="ChEBI" id="CHEBI:61978"/>
        <dbReference type="EC" id="3.1.3.48"/>
    </reaction>
</comment>
<dbReference type="Gene3D" id="3.90.190.10">
    <property type="entry name" value="Protein tyrosine phosphatase superfamily"/>
    <property type="match status" value="1"/>
</dbReference>
<accession>A0A8C2LUK5</accession>
<proteinExistence type="inferred from homology"/>
<dbReference type="GO" id="GO:1901222">
    <property type="term" value="P:regulation of non-canonical NF-kappaB signal transduction"/>
    <property type="evidence" value="ECO:0007669"/>
    <property type="project" value="Ensembl"/>
</dbReference>
<sequence length="753" mass="85118">MDQREILQRLLNEAQKKKINNEEFANEFLKLKRQSTKYKADKTYPTTVAQRPKNIKKNRYKDILPYDHSLVELSLITSDEDSSYINANFIKGVYGPRAYIATQGPLSTTVLDFWRMIWEYRILVIVMACMEFEMGKKKCERYWAEPGETQLQFGPFSIFCEAEKKKSDYIIRTLKVKFNNKTRIVYQFHYKNWPDHDVPSSIDPILELIWDIRCYQEDDCVPICVHCSAGCGRTGVICAIDYTRMLLKDGVIPENFSVFSLIQEMRTQRPSLVQTQEQYELVYNAVLELFKRHMDIIGDEPSGREVIYTLNKAQLSLPPKPLTVYSNSARDAKTTKQQSEQRVQAESADTSSVDRISEISAKDFVLRSAKSSPSFDFLELNCGCNNKAVITREGQAKASPIVGEPLQKYQSLDFGSILCGSCPGAPPINTADRCRNSRTPVIRTKSTPFELIQQRKTHELDMEDCSLFLESQLHEPCLVELQAQKVVHVSSEELNYSLPRTCDIPCVPQHSPNTFRVRSCMSLVEDPYFPSSPPNSADSKMSFDLPENQDGATFPCALLPVSPTTPLSYCNSHDSLMSSPVASFPLTLNQETAKEATSLRLDDEIPPPLPERTPESFIVAEEAGKCFTTELLPLLDGSPPPPLPERTLESFFLADEDCLQAKPIETYSTSYPETTENSISSKQTLKTPGKSFTRSKSLKIFRNMKKSVCNSSPSSKPAECVQPKNSSSFLNFGFGNRFSKPKGPRNPPSTWNI</sequence>
<dbReference type="SMART" id="SM00404">
    <property type="entry name" value="PTPc_motif"/>
    <property type="match status" value="1"/>
</dbReference>
<dbReference type="GO" id="GO:0070433">
    <property type="term" value="P:negative regulation of nucleotide-binding oligomerization domain containing 2 signaling pathway"/>
    <property type="evidence" value="ECO:0007669"/>
    <property type="project" value="Ensembl"/>
</dbReference>
<evidence type="ECO:0000256" key="4">
    <source>
        <dbReference type="ARBA" id="ARBA00022553"/>
    </source>
</evidence>
<dbReference type="GO" id="GO:2000566">
    <property type="term" value="P:positive regulation of CD8-positive, alpha-beta T cell proliferation"/>
    <property type="evidence" value="ECO:0007669"/>
    <property type="project" value="Ensembl"/>
</dbReference>